<reference evidence="4 5" key="1">
    <citation type="submission" date="2024-01" db="EMBL/GenBank/DDBJ databases">
        <title>A draft genome for the cacao thread blight pathogen Marasmiellus scandens.</title>
        <authorList>
            <person name="Baruah I.K."/>
            <person name="Leung J."/>
            <person name="Bukari Y."/>
            <person name="Amoako-Attah I."/>
            <person name="Meinhardt L.W."/>
            <person name="Bailey B.A."/>
            <person name="Cohen S.P."/>
        </authorList>
    </citation>
    <scope>NUCLEOTIDE SEQUENCE [LARGE SCALE GENOMIC DNA]</scope>
    <source>
        <strain evidence="4 5">GH-19</strain>
    </source>
</reference>
<dbReference type="PROSITE" id="PS50103">
    <property type="entry name" value="ZF_C3H1"/>
    <property type="match status" value="1"/>
</dbReference>
<organism evidence="4 5">
    <name type="scientific">Marasmiellus scandens</name>
    <dbReference type="NCBI Taxonomy" id="2682957"/>
    <lineage>
        <taxon>Eukaryota</taxon>
        <taxon>Fungi</taxon>
        <taxon>Dikarya</taxon>
        <taxon>Basidiomycota</taxon>
        <taxon>Agaricomycotina</taxon>
        <taxon>Agaricomycetes</taxon>
        <taxon>Agaricomycetidae</taxon>
        <taxon>Agaricales</taxon>
        <taxon>Marasmiineae</taxon>
        <taxon>Omphalotaceae</taxon>
        <taxon>Marasmiellus</taxon>
    </lineage>
</organism>
<sequence>MSPRSRNVAQHTLCKKHTMLYSGVPTESMRHHTYSDCEYHGKPCPYSHDIFNIKRVLKLGTGTIHLNYGHGFERYGSHECNSRGWSITLNKMMICFDTQKTQDLPKSVLLAEENRNITRVGAPEVEYEKTQSLCYAHQSGRCTSGSQCRFDHDLIDAKRLEKLVRWGHDSGTCEYLTVECRHDPRGSVRWKITLKADAFMTLKTNDPIAKKLPRRPFSKEGNDLLQVIREMEGIVGIDSPSDASGSGSSNTSDDNKASHQPKSTGANVSKSSAANSSTTKTSGTHSTQPVPAKNSPSGQTTTSTPTRTSARPHPKSTVADVSKPSTTNSSTTQTSGTAHRAQPVLARKSSFGAGLGANQGRLTKVSTYSPPPTKLTGGQFTFPASSTAKVPPIRLDGRGPLANSPPAKKDQWQCYIS</sequence>
<evidence type="ECO:0000256" key="1">
    <source>
        <dbReference type="PROSITE-ProRule" id="PRU00723"/>
    </source>
</evidence>
<feature type="compositionally biased region" description="Low complexity" evidence="2">
    <location>
        <begin position="265"/>
        <end position="287"/>
    </location>
</feature>
<evidence type="ECO:0000256" key="2">
    <source>
        <dbReference type="SAM" id="MobiDB-lite"/>
    </source>
</evidence>
<dbReference type="EMBL" id="JBANRG010000002">
    <property type="protein sequence ID" value="KAK7471089.1"/>
    <property type="molecule type" value="Genomic_DNA"/>
</dbReference>
<feature type="zinc finger region" description="C3H1-type" evidence="1">
    <location>
        <begin position="128"/>
        <end position="155"/>
    </location>
</feature>
<dbReference type="Proteomes" id="UP001498398">
    <property type="component" value="Unassembled WGS sequence"/>
</dbReference>
<keyword evidence="1" id="KW-0862">Zinc</keyword>
<feature type="compositionally biased region" description="Low complexity" evidence="2">
    <location>
        <begin position="322"/>
        <end position="337"/>
    </location>
</feature>
<name>A0ABR1K2M7_9AGAR</name>
<evidence type="ECO:0000313" key="5">
    <source>
        <dbReference type="Proteomes" id="UP001498398"/>
    </source>
</evidence>
<keyword evidence="5" id="KW-1185">Reference proteome</keyword>
<feature type="compositionally biased region" description="Polar residues" evidence="2">
    <location>
        <begin position="376"/>
        <end position="388"/>
    </location>
</feature>
<feature type="compositionally biased region" description="Low complexity" evidence="2">
    <location>
        <begin position="236"/>
        <end position="252"/>
    </location>
</feature>
<accession>A0ABR1K2M7</accession>
<protein>
    <recommendedName>
        <fullName evidence="3">C3H1-type domain-containing protein</fullName>
    </recommendedName>
</protein>
<feature type="domain" description="C3H1-type" evidence="3">
    <location>
        <begin position="128"/>
        <end position="155"/>
    </location>
</feature>
<dbReference type="Gene3D" id="4.10.1000.10">
    <property type="entry name" value="Zinc finger, CCCH-type"/>
    <property type="match status" value="1"/>
</dbReference>
<feature type="region of interest" description="Disordered" evidence="2">
    <location>
        <begin position="362"/>
        <end position="417"/>
    </location>
</feature>
<keyword evidence="1" id="KW-0863">Zinc-finger</keyword>
<evidence type="ECO:0000259" key="3">
    <source>
        <dbReference type="PROSITE" id="PS50103"/>
    </source>
</evidence>
<keyword evidence="1" id="KW-0479">Metal-binding</keyword>
<comment type="caution">
    <text evidence="4">The sequence shown here is derived from an EMBL/GenBank/DDBJ whole genome shotgun (WGS) entry which is preliminary data.</text>
</comment>
<evidence type="ECO:0000313" key="4">
    <source>
        <dbReference type="EMBL" id="KAK7471089.1"/>
    </source>
</evidence>
<feature type="region of interest" description="Disordered" evidence="2">
    <location>
        <begin position="236"/>
        <end position="343"/>
    </location>
</feature>
<gene>
    <name evidence="4" type="ORF">VKT23_002504</name>
</gene>
<proteinExistence type="predicted"/>
<feature type="compositionally biased region" description="Low complexity" evidence="2">
    <location>
        <begin position="295"/>
        <end position="311"/>
    </location>
</feature>
<dbReference type="InterPro" id="IPR000571">
    <property type="entry name" value="Znf_CCCH"/>
</dbReference>